<dbReference type="STRING" id="363754.RHSP_81413"/>
<sequence length="386" mass="43353">MPKPSAPSCVLLNADALGAADRQTHQDRVGAEEREGKQRRQHPKGEDVRMHLDRESAVDGKRQGQFAAGGKQRARELVIRQGEGEEHGRKHAREDQWEGNLAEGARRRDAERPGGFLHTRIEPVENRKHDEEGEREGVDDMQHEGRAPPVPVDAEGIGDKRRAEADEHARHHHAENDQIEDDARAAELAAKGLGGHDAEHGRDDHRHQCQQKRADQRLIDRQRRDARGRRQPEEMPIPIGRPFDDRKLRTALGTGLERQDRQDDERPIEENQKEGRIDAQAKLDAAGIHDQSSFLRSTTLSRAATTAPMMIVRTTPATAAKAHFSEPTWVTMILPSRLTLRPDRAADVANSPRTMTETKIAPTTTPGMESGRMIVRKMRQKPAPRS</sequence>
<gene>
    <name evidence="2" type="ORF">RHSP_81413</name>
</gene>
<evidence type="ECO:0000313" key="2">
    <source>
        <dbReference type="EMBL" id="ENN88473.1"/>
    </source>
</evidence>
<feature type="compositionally biased region" description="Basic and acidic residues" evidence="1">
    <location>
        <begin position="22"/>
        <end position="62"/>
    </location>
</feature>
<feature type="compositionally biased region" description="Basic and acidic residues" evidence="1">
    <location>
        <begin position="257"/>
        <end position="274"/>
    </location>
</feature>
<dbReference type="Proteomes" id="UP000012429">
    <property type="component" value="Unassembled WGS sequence"/>
</dbReference>
<feature type="compositionally biased region" description="Basic and acidic residues" evidence="1">
    <location>
        <begin position="73"/>
        <end position="96"/>
    </location>
</feature>
<feature type="compositionally biased region" description="Basic and acidic residues" evidence="1">
    <location>
        <begin position="157"/>
        <end position="169"/>
    </location>
</feature>
<accession>N6UE86</accession>
<feature type="compositionally biased region" description="Basic and acidic residues" evidence="1">
    <location>
        <begin position="194"/>
        <end position="233"/>
    </location>
</feature>
<keyword evidence="3" id="KW-1185">Reference proteome</keyword>
<proteinExistence type="predicted"/>
<feature type="compositionally biased region" description="Basic and acidic residues" evidence="1">
    <location>
        <begin position="119"/>
        <end position="146"/>
    </location>
</feature>
<dbReference type="AlphaFoldDB" id="N6UE86"/>
<evidence type="ECO:0000256" key="1">
    <source>
        <dbReference type="SAM" id="MobiDB-lite"/>
    </source>
</evidence>
<feature type="compositionally biased region" description="Polar residues" evidence="1">
    <location>
        <begin position="358"/>
        <end position="367"/>
    </location>
</feature>
<feature type="region of interest" description="Disordered" evidence="1">
    <location>
        <begin position="17"/>
        <end position="274"/>
    </location>
</feature>
<feature type="region of interest" description="Disordered" evidence="1">
    <location>
        <begin position="358"/>
        <end position="386"/>
    </location>
</feature>
<protein>
    <submittedName>
        <fullName evidence="2">Uncharacterized protein</fullName>
    </submittedName>
</protein>
<evidence type="ECO:0000313" key="3">
    <source>
        <dbReference type="Proteomes" id="UP000012429"/>
    </source>
</evidence>
<organism evidence="2 3">
    <name type="scientific">Rhizobium freirei PRF 81</name>
    <dbReference type="NCBI Taxonomy" id="363754"/>
    <lineage>
        <taxon>Bacteria</taxon>
        <taxon>Pseudomonadati</taxon>
        <taxon>Pseudomonadota</taxon>
        <taxon>Alphaproteobacteria</taxon>
        <taxon>Hyphomicrobiales</taxon>
        <taxon>Rhizobiaceae</taxon>
        <taxon>Rhizobium/Agrobacterium group</taxon>
        <taxon>Rhizobium</taxon>
    </lineage>
</organism>
<feature type="compositionally biased region" description="Basic residues" evidence="1">
    <location>
        <begin position="374"/>
        <end position="386"/>
    </location>
</feature>
<comment type="caution">
    <text evidence="2">The sequence shown here is derived from an EMBL/GenBank/DDBJ whole genome shotgun (WGS) entry which is preliminary data.</text>
</comment>
<name>N6UE86_9HYPH</name>
<dbReference type="EMBL" id="AQHN01000027">
    <property type="protein sequence ID" value="ENN88473.1"/>
    <property type="molecule type" value="Genomic_DNA"/>
</dbReference>
<reference evidence="2 3" key="1">
    <citation type="journal article" date="2012" name="BMC Genomics">
        <title>Genomic basis of broad host range and environmental adaptability of Rhizobium tropici CIAT 899 and Rhizobium sp. PRF 81 which are used in inoculants for common bean (Phaseolus vulgaris L.).</title>
        <authorList>
            <person name="Ormeno-Orrillo E."/>
            <person name="Menna P."/>
            <person name="Almeida L.G."/>
            <person name="Ollero F.J."/>
            <person name="Nicolas M.F."/>
            <person name="Pains Rodrigues E."/>
            <person name="Shigueyoshi Nakatani A."/>
            <person name="Silva Batista J.S."/>
            <person name="Oliveira Chueire L.M."/>
            <person name="Souza R.C."/>
            <person name="Ribeiro Vasconcelos A.T."/>
            <person name="Megias M."/>
            <person name="Hungria M."/>
            <person name="Martinez-Romero E."/>
        </authorList>
    </citation>
    <scope>NUCLEOTIDE SEQUENCE [LARGE SCALE GENOMIC DNA]</scope>
    <source>
        <strain evidence="2 3">PRF 81</strain>
    </source>
</reference>